<dbReference type="Proteomes" id="UP000290289">
    <property type="component" value="Chromosome 16"/>
</dbReference>
<reference evidence="1 2" key="1">
    <citation type="submission" date="2018-10" db="EMBL/GenBank/DDBJ databases">
        <title>A high-quality apple genome assembly.</title>
        <authorList>
            <person name="Hu J."/>
        </authorList>
    </citation>
    <scope>NUCLEOTIDE SEQUENCE [LARGE SCALE GENOMIC DNA]</scope>
    <source>
        <strain evidence="2">cv. HFTH1</strain>
        <tissue evidence="1">Young leaf</tissue>
    </source>
</reference>
<dbReference type="PANTHER" id="PTHR11439">
    <property type="entry name" value="GAG-POL-RELATED RETROTRANSPOSON"/>
    <property type="match status" value="1"/>
</dbReference>
<dbReference type="PANTHER" id="PTHR11439:SF487">
    <property type="entry name" value="RNA-DIRECTED DNA POLYMERASE"/>
    <property type="match status" value="1"/>
</dbReference>
<dbReference type="CDD" id="cd09272">
    <property type="entry name" value="RNase_HI_RT_Ty1"/>
    <property type="match status" value="1"/>
</dbReference>
<dbReference type="STRING" id="3750.A0A498HQR1"/>
<dbReference type="AlphaFoldDB" id="A0A498HQR1"/>
<evidence type="ECO:0000313" key="2">
    <source>
        <dbReference type="Proteomes" id="UP000290289"/>
    </source>
</evidence>
<comment type="caution">
    <text evidence="1">The sequence shown here is derived from an EMBL/GenBank/DDBJ whole genome shotgun (WGS) entry which is preliminary data.</text>
</comment>
<sequence>MVRSVNRFMTKFPTPSCEVVWLWFLLEDLGVTSTGPSLLFCDNQTAIAANPVFHERIWHIEMDCRFIRGKIVDGTIVTKHVGTTLQLPDLVTKPLYKDKFSSLLHKLGVLDIHSPT</sequence>
<name>A0A498HQR1_MALDO</name>
<accession>A0A498HQR1</accession>
<dbReference type="EMBL" id="RDQH01000342">
    <property type="protein sequence ID" value="RXH71183.1"/>
    <property type="molecule type" value="Genomic_DNA"/>
</dbReference>
<protein>
    <recommendedName>
        <fullName evidence="3">Reverse transcriptase Ty1/copia-type domain-containing protein</fullName>
    </recommendedName>
</protein>
<keyword evidence="2" id="KW-1185">Reference proteome</keyword>
<gene>
    <name evidence="1" type="ORF">DVH24_015805</name>
</gene>
<evidence type="ECO:0000313" key="1">
    <source>
        <dbReference type="EMBL" id="RXH71183.1"/>
    </source>
</evidence>
<proteinExistence type="predicted"/>
<organism evidence="1 2">
    <name type="scientific">Malus domestica</name>
    <name type="common">Apple</name>
    <name type="synonym">Pyrus malus</name>
    <dbReference type="NCBI Taxonomy" id="3750"/>
    <lineage>
        <taxon>Eukaryota</taxon>
        <taxon>Viridiplantae</taxon>
        <taxon>Streptophyta</taxon>
        <taxon>Embryophyta</taxon>
        <taxon>Tracheophyta</taxon>
        <taxon>Spermatophyta</taxon>
        <taxon>Magnoliopsida</taxon>
        <taxon>eudicotyledons</taxon>
        <taxon>Gunneridae</taxon>
        <taxon>Pentapetalae</taxon>
        <taxon>rosids</taxon>
        <taxon>fabids</taxon>
        <taxon>Rosales</taxon>
        <taxon>Rosaceae</taxon>
        <taxon>Amygdaloideae</taxon>
        <taxon>Maleae</taxon>
        <taxon>Malus</taxon>
    </lineage>
</organism>
<evidence type="ECO:0008006" key="3">
    <source>
        <dbReference type="Google" id="ProtNLM"/>
    </source>
</evidence>